<dbReference type="FunFam" id="2.10.25.10:FF:000615">
    <property type="entry name" value="Laminin subunit gamma-3"/>
    <property type="match status" value="1"/>
</dbReference>
<dbReference type="FunFam" id="2.10.25.10:FF:000166">
    <property type="entry name" value="laminin subunit gamma-1"/>
    <property type="match status" value="1"/>
</dbReference>
<dbReference type="SMART" id="SM00181">
    <property type="entry name" value="EGF"/>
    <property type="match status" value="5"/>
</dbReference>
<dbReference type="FunFam" id="2.60.120.260:FF:000018">
    <property type="entry name" value="Laminin subunit gamma 1"/>
    <property type="match status" value="1"/>
</dbReference>
<dbReference type="EMBL" id="KQ971324">
    <property type="protein sequence ID" value="EFA01213.2"/>
    <property type="molecule type" value="Genomic_DNA"/>
</dbReference>
<keyword evidence="5 6" id="KW-0424">Laminin EGF-like domain</keyword>
<dbReference type="FunFam" id="2.10.25.10:FF:000067">
    <property type="entry name" value="Laminin subunit gamma 1"/>
    <property type="match status" value="2"/>
</dbReference>
<feature type="domain" description="Laminin EGF-like" evidence="9">
    <location>
        <begin position="983"/>
        <end position="1028"/>
    </location>
</feature>
<dbReference type="Pfam" id="PF00053">
    <property type="entry name" value="EGF_laminin"/>
    <property type="match status" value="11"/>
</dbReference>
<dbReference type="SMART" id="SM00180">
    <property type="entry name" value="EGF_Lam"/>
    <property type="match status" value="10"/>
</dbReference>
<feature type="coiled-coil region" evidence="7">
    <location>
        <begin position="1384"/>
        <end position="1467"/>
    </location>
</feature>
<dbReference type="PANTHER" id="PTHR10574">
    <property type="entry name" value="NETRIN/LAMININ-RELATED"/>
    <property type="match status" value="1"/>
</dbReference>
<feature type="coiled-coil region" evidence="7">
    <location>
        <begin position="1542"/>
        <end position="1599"/>
    </location>
</feature>
<dbReference type="FunFam" id="2.10.25.10:FF:000193">
    <property type="entry name" value="Laminin subunit gamma 1"/>
    <property type="match status" value="1"/>
</dbReference>
<dbReference type="PRINTS" id="PR00011">
    <property type="entry name" value="EGFLAMININ"/>
</dbReference>
<dbReference type="InterPro" id="IPR050440">
    <property type="entry name" value="Laminin/Netrin_ECM"/>
</dbReference>
<dbReference type="SMART" id="SM00281">
    <property type="entry name" value="LamB"/>
    <property type="match status" value="1"/>
</dbReference>
<dbReference type="Gene3D" id="2.10.25.10">
    <property type="entry name" value="Laminin"/>
    <property type="match status" value="9"/>
</dbReference>
<dbReference type="FunCoup" id="D6WE01">
    <property type="interactions" value="113"/>
</dbReference>
<feature type="disulfide bond" evidence="6">
    <location>
        <begin position="463"/>
        <end position="472"/>
    </location>
</feature>
<evidence type="ECO:0000313" key="13">
    <source>
        <dbReference type="Proteomes" id="UP000007266"/>
    </source>
</evidence>
<keyword evidence="3 6" id="KW-1015">Disulfide bond</keyword>
<feature type="domain" description="Laminin EGF-like" evidence="9">
    <location>
        <begin position="724"/>
        <end position="772"/>
    </location>
</feature>
<keyword evidence="4" id="KW-0325">Glycoprotein</keyword>
<keyword evidence="7" id="KW-0175">Coiled coil</keyword>
<feature type="disulfide bond" evidence="6">
    <location>
        <begin position="907"/>
        <end position="916"/>
    </location>
</feature>
<dbReference type="GO" id="GO:0009888">
    <property type="term" value="P:tissue development"/>
    <property type="evidence" value="ECO:0000318"/>
    <property type="project" value="GO_Central"/>
</dbReference>
<dbReference type="SUPFAM" id="SSF57196">
    <property type="entry name" value="EGF/Laminin"/>
    <property type="match status" value="8"/>
</dbReference>
<sequence>MRCQVPLTVFVLCVFGHAGGQEADITPVIGRKGTRCYDKFNKPQRCIPEFENAAFNVLMEATNTCGEHGKTEYCVQSGVTGLRKSCEVCYPNDHQARYLTDFHNQDQPTWWQSETMYEGIQFPNQVNLTLKLGKAFDITYVRLWYYSPRPESFSIFKKTAENGSWIPYQYYSATCRDTYGLPDTQHTTRGEETRALCTSEYSDISPLRGGNVAFSTLEGRPSAYNFEASPELQEWVTATDIMIVLDRLNTFGDEVFGDQQVLRSYFYAVADVAVGARCKCNGHASECITSTGVDGSRRRVCKCEHNTAGPDCNECLPFYNDAPWKRATARDAHECKQCNCNGFSNRCYYDEELYRLTGHGGHCLDCTANRDGPNCERCRENYYMREDGYCIACECNEKGSRSLQCNAEGKCQCKPGVTGDKCDRCAVNYYEFSATGCKSCGCSEAGSVNNEPNCDPYTGVCYCKENVEGRRCRECKPGFFNLDKDNEFGCTPCFCYGHSSECYSARNYAKHLIDSVFSRSTERWQAEDEYGRDVEIEHVPLAHSIKAEARGDETVYFLANERFLGERRFSYNQLLQFSLWIGDYDRPIPTATDIILEGGGASVTNTIFAQQNKIPTNTKQKYSFRLHEHPNYGWQPRLSARAFMSLLDNITAIKIRATYAPQGVGFLTDVKLETAAQKVAGPPALWVEQCVCPNGYVGYFCESCKPGYRHFPSLGGRFMPCILCDCNQHAQICDSETGRCICEHNTAGENCEFCARGYYGNALGGTPDDCKPCGCPDGGACIQVDEDIIMCTECPVGHTGHKCDSCSDGYFGDPTGRFGPRQPCTQCDCNLNIDPNGIGNCNTTTGECLKCIHNTGGPKCEVCLPGYYGNALALPKGDCQPCECNPAGTESNGGSIECDRITGSCHCRPHVIGRNCDQCEDGYFNLRSGEGCHSCNCDPIGSYNQTCNVYTGQCFCRPGITGLRCDHCEPFKYGFSSEGCKECECDKIGSRDHQCDPSGQCPCLDNVEGRRCDRCKENKYDRQRGCIDCPECYNLVQDASKEHQEKLSKLSDILDEIERRPTVIDDDEFPTELEKLQTNIDAFHEKVKNATGENSIIQQVRDIRNREKEISRTLSAIDENVYLANEKATAAEHNIENTDNLLAETEDKLNDAFEDLDVRGRKALDSAWKRAQIVGQQSDRMTQIAHEAREIADQLDADADALTQKANEAKNKSNEAYEIAKNAIRKQNNVSETERQIRSELVNTEIKLNKTKEWTQEVSDRARETKKDALALLNEVTNLVIPEIDIPKLKEKAKRVKQEALQLRNDTNKILSESNKLLVEIDEQLFRGREQLDRANIQQDDTADLLQEIYLYKSHAEAAVKMGNNILNSTKETYKILTHFDKQVQDSRAASEEALKEVDEIQEMIDDAFDKATDAELTLREAKGNADAALKRALQANELAKNASANAENIKNDADLLFQNASGLNEEADLMADRVEATQSALRTLIQETRSNDTLINQAKEKVGRAGKETEEVSKKVSDLTKNVQSILAELGNLPQIDDNELDVLEKELRKAEEKVNEAKLDEKLNDLREKQKGQNDLINFYKTQIDQLQREVENVEQIAKALPDGCFKRLELEP</sequence>
<dbReference type="PANTHER" id="PTHR10574:SF435">
    <property type="entry name" value="LAMININ SUBUNIT GAMMA-1"/>
    <property type="match status" value="1"/>
</dbReference>
<evidence type="ECO:0000259" key="9">
    <source>
        <dbReference type="PROSITE" id="PS50027"/>
    </source>
</evidence>
<feature type="coiled-coil region" evidence="7">
    <location>
        <begin position="1128"/>
        <end position="1155"/>
    </location>
</feature>
<evidence type="ECO:0000256" key="3">
    <source>
        <dbReference type="ARBA" id="ARBA00023157"/>
    </source>
</evidence>
<feature type="domain" description="Laminin EGF-like" evidence="9">
    <location>
        <begin position="393"/>
        <end position="439"/>
    </location>
</feature>
<feature type="coiled-coil region" evidence="7">
    <location>
        <begin position="1185"/>
        <end position="1219"/>
    </location>
</feature>
<dbReference type="PROSITE" id="PS51117">
    <property type="entry name" value="LAMININ_NTER"/>
    <property type="match status" value="1"/>
</dbReference>
<proteinExistence type="predicted"/>
<feature type="disulfide bond" evidence="6">
    <location>
        <begin position="1003"/>
        <end position="1012"/>
    </location>
</feature>
<dbReference type="PROSITE" id="PS51115">
    <property type="entry name" value="LAMININ_IVA"/>
    <property type="match status" value="1"/>
</dbReference>
<feature type="domain" description="Laminin EGF-like" evidence="9">
    <location>
        <begin position="882"/>
        <end position="934"/>
    </location>
</feature>
<dbReference type="SMART" id="SM00136">
    <property type="entry name" value="LamNT"/>
    <property type="match status" value="1"/>
</dbReference>
<feature type="disulfide bond" evidence="6">
    <location>
        <begin position="742"/>
        <end position="751"/>
    </location>
</feature>
<dbReference type="HOGENOM" id="CLU_002471_1_0_1"/>
<dbReference type="InterPro" id="IPR000034">
    <property type="entry name" value="Laminin_IV"/>
</dbReference>
<dbReference type="Pfam" id="PF00055">
    <property type="entry name" value="Laminin_N"/>
    <property type="match status" value="1"/>
</dbReference>
<dbReference type="GO" id="GO:0007411">
    <property type="term" value="P:axon guidance"/>
    <property type="evidence" value="ECO:0000318"/>
    <property type="project" value="GO_Central"/>
</dbReference>
<dbReference type="FunFam" id="2.10.25.10:FF:000051">
    <property type="entry name" value="Laminin subunit alpha 4"/>
    <property type="match status" value="1"/>
</dbReference>
<evidence type="ECO:0000256" key="5">
    <source>
        <dbReference type="ARBA" id="ARBA00023292"/>
    </source>
</evidence>
<comment type="caution">
    <text evidence="6">Lacks conserved residue(s) required for the propagation of feature annotation.</text>
</comment>
<gene>
    <name evidence="12" type="primary">AUGUSTUS-3.0.2_10540</name>
    <name evidence="12" type="ORF">TcasGA2_TC010540</name>
</gene>
<feature type="domain" description="Laminin EGF-like" evidence="9">
    <location>
        <begin position="935"/>
        <end position="982"/>
    </location>
</feature>
<dbReference type="InParanoid" id="D6WE01"/>
<dbReference type="STRING" id="7070.D6WE01"/>
<feature type="disulfide bond" evidence="6">
    <location>
        <begin position="935"/>
        <end position="947"/>
    </location>
</feature>
<name>D6WE01_TRICA</name>
<evidence type="ECO:0000256" key="6">
    <source>
        <dbReference type="PROSITE-ProRule" id="PRU00460"/>
    </source>
</evidence>
<dbReference type="FunFam" id="2.10.25.10:FF:000105">
    <property type="entry name" value="laminin subunit gamma-1"/>
    <property type="match status" value="2"/>
</dbReference>
<feature type="coiled-coil region" evidence="7">
    <location>
        <begin position="1040"/>
        <end position="1093"/>
    </location>
</feature>
<dbReference type="GO" id="GO:0009887">
    <property type="term" value="P:animal organ morphogenesis"/>
    <property type="evidence" value="ECO:0000318"/>
    <property type="project" value="GO_Central"/>
</dbReference>
<dbReference type="OrthoDB" id="430826at2759"/>
<keyword evidence="1 8" id="KW-0732">Signal</keyword>
<dbReference type="InterPro" id="IPR000742">
    <property type="entry name" value="EGF"/>
</dbReference>
<protein>
    <submittedName>
        <fullName evidence="12">Laminin subunit gamma-1-like Protein</fullName>
    </submittedName>
</protein>
<feature type="disulfide bond" evidence="6">
    <location>
        <begin position="413"/>
        <end position="422"/>
    </location>
</feature>
<evidence type="ECO:0000256" key="1">
    <source>
        <dbReference type="ARBA" id="ARBA00022729"/>
    </source>
</evidence>
<reference evidence="12 13" key="2">
    <citation type="journal article" date="2010" name="Nucleic Acids Res.">
        <title>BeetleBase in 2010: revisions to provide comprehensive genomic information for Tribolium castaneum.</title>
        <authorList>
            <person name="Kim H.S."/>
            <person name="Murphy T."/>
            <person name="Xia J."/>
            <person name="Caragea D."/>
            <person name="Park Y."/>
            <person name="Beeman R.W."/>
            <person name="Lorenzen M.D."/>
            <person name="Butcher S."/>
            <person name="Manak J.R."/>
            <person name="Brown S.J."/>
        </authorList>
    </citation>
    <scope>NUCLEOTIDE SEQUENCE [LARGE SCALE GENOMIC DNA]</scope>
    <source>
        <strain evidence="12 13">Georgia GA2</strain>
    </source>
</reference>
<evidence type="ECO:0000313" key="12">
    <source>
        <dbReference type="EMBL" id="EFA01213.2"/>
    </source>
</evidence>
<dbReference type="Pfam" id="PF00052">
    <property type="entry name" value="Laminin_B"/>
    <property type="match status" value="1"/>
</dbReference>
<keyword evidence="13" id="KW-1185">Reference proteome</keyword>
<feature type="disulfide bond" evidence="6">
    <location>
        <begin position="393"/>
        <end position="405"/>
    </location>
</feature>
<evidence type="ECO:0000256" key="2">
    <source>
        <dbReference type="ARBA" id="ARBA00022737"/>
    </source>
</evidence>
<feature type="domain" description="Laminin N-terminal" evidence="11">
    <location>
        <begin position="42"/>
        <end position="277"/>
    </location>
</feature>
<evidence type="ECO:0000259" key="11">
    <source>
        <dbReference type="PROSITE" id="PS51117"/>
    </source>
</evidence>
<dbReference type="CDD" id="cd00055">
    <property type="entry name" value="EGF_Lam"/>
    <property type="match status" value="9"/>
</dbReference>
<feature type="signal peptide" evidence="8">
    <location>
        <begin position="1"/>
        <end position="20"/>
    </location>
</feature>
<evidence type="ECO:0000256" key="8">
    <source>
        <dbReference type="SAM" id="SignalP"/>
    </source>
</evidence>
<feature type="chain" id="PRO_5007310576" evidence="8">
    <location>
        <begin position="21"/>
        <end position="1615"/>
    </location>
</feature>
<feature type="domain" description="Laminin IV type A" evidence="10">
    <location>
        <begin position="519"/>
        <end position="689"/>
    </location>
</feature>
<feature type="disulfide bond" evidence="6">
    <location>
        <begin position="956"/>
        <end position="965"/>
    </location>
</feature>
<dbReference type="Proteomes" id="UP000007266">
    <property type="component" value="Linkage group 3"/>
</dbReference>
<feature type="domain" description="Laminin EGF-like" evidence="9">
    <location>
        <begin position="440"/>
        <end position="492"/>
    </location>
</feature>
<keyword evidence="2" id="KW-0677">Repeat</keyword>
<organism evidence="12 13">
    <name type="scientific">Tribolium castaneum</name>
    <name type="common">Red flour beetle</name>
    <dbReference type="NCBI Taxonomy" id="7070"/>
    <lineage>
        <taxon>Eukaryota</taxon>
        <taxon>Metazoa</taxon>
        <taxon>Ecdysozoa</taxon>
        <taxon>Arthropoda</taxon>
        <taxon>Hexapoda</taxon>
        <taxon>Insecta</taxon>
        <taxon>Pterygota</taxon>
        <taxon>Neoptera</taxon>
        <taxon>Endopterygota</taxon>
        <taxon>Coleoptera</taxon>
        <taxon>Polyphaga</taxon>
        <taxon>Cucujiformia</taxon>
        <taxon>Tenebrionidae</taxon>
        <taxon>Tenebrionidae incertae sedis</taxon>
        <taxon>Tribolium</taxon>
    </lineage>
</organism>
<reference evidence="12 13" key="1">
    <citation type="journal article" date="2008" name="Nature">
        <title>The genome of the model beetle and pest Tribolium castaneum.</title>
        <authorList>
            <consortium name="Tribolium Genome Sequencing Consortium"/>
            <person name="Richards S."/>
            <person name="Gibbs R.A."/>
            <person name="Weinstock G.M."/>
            <person name="Brown S.J."/>
            <person name="Denell R."/>
            <person name="Beeman R.W."/>
            <person name="Gibbs R."/>
            <person name="Beeman R.W."/>
            <person name="Brown S.J."/>
            <person name="Bucher G."/>
            <person name="Friedrich M."/>
            <person name="Grimmelikhuijzen C.J."/>
            <person name="Klingler M."/>
            <person name="Lorenzen M."/>
            <person name="Richards S."/>
            <person name="Roth S."/>
            <person name="Schroder R."/>
            <person name="Tautz D."/>
            <person name="Zdobnov E.M."/>
            <person name="Muzny D."/>
            <person name="Gibbs R.A."/>
            <person name="Weinstock G.M."/>
            <person name="Attaway T."/>
            <person name="Bell S."/>
            <person name="Buhay C.J."/>
            <person name="Chandrabose M.N."/>
            <person name="Chavez D."/>
            <person name="Clerk-Blankenburg K.P."/>
            <person name="Cree A."/>
            <person name="Dao M."/>
            <person name="Davis C."/>
            <person name="Chacko J."/>
            <person name="Dinh H."/>
            <person name="Dugan-Rocha S."/>
            <person name="Fowler G."/>
            <person name="Garner T.T."/>
            <person name="Garnes J."/>
            <person name="Gnirke A."/>
            <person name="Hawes A."/>
            <person name="Hernandez J."/>
            <person name="Hines S."/>
            <person name="Holder M."/>
            <person name="Hume J."/>
            <person name="Jhangiani S.N."/>
            <person name="Joshi V."/>
            <person name="Khan Z.M."/>
            <person name="Jackson L."/>
            <person name="Kovar C."/>
            <person name="Kowis A."/>
            <person name="Lee S."/>
            <person name="Lewis L.R."/>
            <person name="Margolis J."/>
            <person name="Morgan M."/>
            <person name="Nazareth L.V."/>
            <person name="Nguyen N."/>
            <person name="Okwuonu G."/>
            <person name="Parker D."/>
            <person name="Richards S."/>
            <person name="Ruiz S.J."/>
            <person name="Santibanez J."/>
            <person name="Savard J."/>
            <person name="Scherer S.E."/>
            <person name="Schneider B."/>
            <person name="Sodergren E."/>
            <person name="Tautz D."/>
            <person name="Vattahil S."/>
            <person name="Villasana D."/>
            <person name="White C.S."/>
            <person name="Wright R."/>
            <person name="Park Y."/>
            <person name="Beeman R.W."/>
            <person name="Lord J."/>
            <person name="Oppert B."/>
            <person name="Lorenzen M."/>
            <person name="Brown S."/>
            <person name="Wang L."/>
            <person name="Savard J."/>
            <person name="Tautz D."/>
            <person name="Richards S."/>
            <person name="Weinstock G."/>
            <person name="Gibbs R.A."/>
            <person name="Liu Y."/>
            <person name="Worley K."/>
            <person name="Weinstock G."/>
            <person name="Elsik C.G."/>
            <person name="Reese J.T."/>
            <person name="Elhaik E."/>
            <person name="Landan G."/>
            <person name="Graur D."/>
            <person name="Arensburger P."/>
            <person name="Atkinson P."/>
            <person name="Beeman R.W."/>
            <person name="Beidler J."/>
            <person name="Brown S.J."/>
            <person name="Demuth J.P."/>
            <person name="Drury D.W."/>
            <person name="Du Y.Z."/>
            <person name="Fujiwara H."/>
            <person name="Lorenzen M."/>
            <person name="Maselli V."/>
            <person name="Osanai M."/>
            <person name="Park Y."/>
            <person name="Robertson H.M."/>
            <person name="Tu Z."/>
            <person name="Wang J.J."/>
            <person name="Wang S."/>
            <person name="Richards S."/>
            <person name="Song H."/>
            <person name="Zhang L."/>
            <person name="Sodergren E."/>
            <person name="Werner D."/>
            <person name="Stanke M."/>
            <person name="Morgenstern B."/>
            <person name="Solovyev V."/>
            <person name="Kosarev P."/>
            <person name="Brown G."/>
            <person name="Chen H.C."/>
            <person name="Ermolaeva O."/>
            <person name="Hlavina W."/>
            <person name="Kapustin Y."/>
            <person name="Kiryutin B."/>
            <person name="Kitts P."/>
            <person name="Maglott D."/>
            <person name="Pruitt K."/>
            <person name="Sapojnikov V."/>
            <person name="Souvorov A."/>
            <person name="Mackey A.J."/>
            <person name="Waterhouse R.M."/>
            <person name="Wyder S."/>
            <person name="Zdobnov E.M."/>
            <person name="Zdobnov E.M."/>
            <person name="Wyder S."/>
            <person name="Kriventseva E.V."/>
            <person name="Kadowaki T."/>
            <person name="Bork P."/>
            <person name="Aranda M."/>
            <person name="Bao R."/>
            <person name="Beermann A."/>
            <person name="Berns N."/>
            <person name="Bolognesi R."/>
            <person name="Bonneton F."/>
            <person name="Bopp D."/>
            <person name="Brown S.J."/>
            <person name="Bucher G."/>
            <person name="Butts T."/>
            <person name="Chaumot A."/>
            <person name="Denell R.E."/>
            <person name="Ferrier D.E."/>
            <person name="Friedrich M."/>
            <person name="Gordon C.M."/>
            <person name="Jindra M."/>
            <person name="Klingler M."/>
            <person name="Lan Q."/>
            <person name="Lattorff H.M."/>
            <person name="Laudet V."/>
            <person name="von Levetsow C."/>
            <person name="Liu Z."/>
            <person name="Lutz R."/>
            <person name="Lynch J.A."/>
            <person name="da Fonseca R.N."/>
            <person name="Posnien N."/>
            <person name="Reuter R."/>
            <person name="Roth S."/>
            <person name="Savard J."/>
            <person name="Schinko J.B."/>
            <person name="Schmitt C."/>
            <person name="Schoppmeier M."/>
            <person name="Schroder R."/>
            <person name="Shippy T.D."/>
            <person name="Simonnet F."/>
            <person name="Marques-Souza H."/>
            <person name="Tautz D."/>
            <person name="Tomoyasu Y."/>
            <person name="Trauner J."/>
            <person name="Van der Zee M."/>
            <person name="Vervoort M."/>
            <person name="Wittkopp N."/>
            <person name="Wimmer E.A."/>
            <person name="Yang X."/>
            <person name="Jones A.K."/>
            <person name="Sattelle D.B."/>
            <person name="Ebert P.R."/>
            <person name="Nelson D."/>
            <person name="Scott J.G."/>
            <person name="Beeman R.W."/>
            <person name="Muthukrishnan S."/>
            <person name="Kramer K.J."/>
            <person name="Arakane Y."/>
            <person name="Beeman R.W."/>
            <person name="Zhu Q."/>
            <person name="Hogenkamp D."/>
            <person name="Dixit R."/>
            <person name="Oppert B."/>
            <person name="Jiang H."/>
            <person name="Zou Z."/>
            <person name="Marshall J."/>
            <person name="Elpidina E."/>
            <person name="Vinokurov K."/>
            <person name="Oppert C."/>
            <person name="Zou Z."/>
            <person name="Evans J."/>
            <person name="Lu Z."/>
            <person name="Zhao P."/>
            <person name="Sumathipala N."/>
            <person name="Altincicek B."/>
            <person name="Vilcinskas A."/>
            <person name="Williams M."/>
            <person name="Hultmark D."/>
            <person name="Hetru C."/>
            <person name="Jiang H."/>
            <person name="Grimmelikhuijzen C.J."/>
            <person name="Hauser F."/>
            <person name="Cazzamali G."/>
            <person name="Williamson M."/>
            <person name="Park Y."/>
            <person name="Li B."/>
            <person name="Tanaka Y."/>
            <person name="Predel R."/>
            <person name="Neupert S."/>
            <person name="Schachtner J."/>
            <person name="Verleyen P."/>
            <person name="Raible F."/>
            <person name="Bork P."/>
            <person name="Friedrich M."/>
            <person name="Walden K.K."/>
            <person name="Robertson H.M."/>
            <person name="Angeli S."/>
            <person name="Foret S."/>
            <person name="Bucher G."/>
            <person name="Schuetz S."/>
            <person name="Maleszka R."/>
            <person name="Wimmer E.A."/>
            <person name="Beeman R.W."/>
            <person name="Lorenzen M."/>
            <person name="Tomoyasu Y."/>
            <person name="Miller S.C."/>
            <person name="Grossmann D."/>
            <person name="Bucher G."/>
        </authorList>
    </citation>
    <scope>NUCLEOTIDE SEQUENCE [LARGE SCALE GENOMIC DNA]</scope>
    <source>
        <strain evidence="12 13">Georgia GA2</strain>
    </source>
</reference>
<feature type="domain" description="Laminin EGF-like" evidence="9">
    <location>
        <begin position="827"/>
        <end position="881"/>
    </location>
</feature>
<evidence type="ECO:0000259" key="10">
    <source>
        <dbReference type="PROSITE" id="PS51115"/>
    </source>
</evidence>
<evidence type="ECO:0000256" key="4">
    <source>
        <dbReference type="ARBA" id="ARBA00023180"/>
    </source>
</evidence>
<dbReference type="eggNOG" id="KOG1836">
    <property type="taxonomic scope" value="Eukaryota"/>
</dbReference>
<dbReference type="InterPro" id="IPR008211">
    <property type="entry name" value="Laminin_N"/>
</dbReference>
<dbReference type="PROSITE" id="PS01248">
    <property type="entry name" value="EGF_LAM_1"/>
    <property type="match status" value="5"/>
</dbReference>
<dbReference type="Gene3D" id="2.60.120.260">
    <property type="entry name" value="Galactose-binding domain-like"/>
    <property type="match status" value="1"/>
</dbReference>
<evidence type="ECO:0000256" key="7">
    <source>
        <dbReference type="SAM" id="Coils"/>
    </source>
</evidence>
<dbReference type="InterPro" id="IPR002049">
    <property type="entry name" value="LE_dom"/>
</dbReference>
<accession>D6WE01</accession>
<feature type="disulfide bond" evidence="6">
    <location>
        <begin position="851"/>
        <end position="860"/>
    </location>
</feature>
<dbReference type="PROSITE" id="PS50027">
    <property type="entry name" value="EGF_LAM_2"/>
    <property type="match status" value="7"/>
</dbReference>
<dbReference type="OMA" id="GAQKTCT"/>
<feature type="disulfide bond" evidence="6">
    <location>
        <begin position="937"/>
        <end position="954"/>
    </location>
</feature>
<dbReference type="GO" id="GO:0005604">
    <property type="term" value="C:basement membrane"/>
    <property type="evidence" value="ECO:0000318"/>
    <property type="project" value="GO_Central"/>
</dbReference>
<feature type="disulfide bond" evidence="6">
    <location>
        <begin position="983"/>
        <end position="995"/>
    </location>
</feature>